<evidence type="ECO:0000256" key="1">
    <source>
        <dbReference type="ARBA" id="ARBA00004323"/>
    </source>
</evidence>
<dbReference type="Pfam" id="PF00777">
    <property type="entry name" value="Glyco_transf_29"/>
    <property type="match status" value="1"/>
</dbReference>
<dbReference type="GO" id="GO:0003828">
    <property type="term" value="F:alpha-N-acetylneuraminate alpha-2,8-sialyltransferase activity"/>
    <property type="evidence" value="ECO:0007669"/>
    <property type="project" value="TreeGrafter"/>
</dbReference>
<keyword evidence="10" id="KW-0325">Glycoprotein</keyword>
<dbReference type="GO" id="GO:0000139">
    <property type="term" value="C:Golgi membrane"/>
    <property type="evidence" value="ECO:0007669"/>
    <property type="project" value="UniProtKB-SubCell"/>
</dbReference>
<evidence type="ECO:0000256" key="9">
    <source>
        <dbReference type="ARBA" id="ARBA00023136"/>
    </source>
</evidence>
<evidence type="ECO:0000256" key="4">
    <source>
        <dbReference type="ARBA" id="ARBA00022679"/>
    </source>
</evidence>
<evidence type="ECO:0000256" key="7">
    <source>
        <dbReference type="ARBA" id="ARBA00022989"/>
    </source>
</evidence>
<keyword evidence="8" id="KW-0333">Golgi apparatus</keyword>
<keyword evidence="4" id="KW-0808">Transferase</keyword>
<dbReference type="InterPro" id="IPR050943">
    <property type="entry name" value="Glycosyltr_29_Sialyltrsf"/>
</dbReference>
<keyword evidence="7" id="KW-1133">Transmembrane helix</keyword>
<dbReference type="AlphaFoldDB" id="A0AAD9EUB7"/>
<reference evidence="11" key="1">
    <citation type="submission" date="2023-04" db="EMBL/GenBank/DDBJ databases">
        <title>Chromosome-level genome of Chaenocephalus aceratus.</title>
        <authorList>
            <person name="Park H."/>
        </authorList>
    </citation>
    <scope>NUCLEOTIDE SEQUENCE</scope>
    <source>
        <strain evidence="11">DE</strain>
        <tissue evidence="11">Muscle</tissue>
    </source>
</reference>
<name>A0AAD9EUB7_DISEL</name>
<keyword evidence="3" id="KW-0328">Glycosyltransferase</keyword>
<dbReference type="PANTHER" id="PTHR11987:SF50">
    <property type="entry name" value="ALPHA-2,8-SIALYLTRANSFERASE 8F"/>
    <property type="match status" value="1"/>
</dbReference>
<comment type="caution">
    <text evidence="11">The sequence shown here is derived from an EMBL/GenBank/DDBJ whole genome shotgun (WGS) entry which is preliminary data.</text>
</comment>
<dbReference type="Proteomes" id="UP001228049">
    <property type="component" value="Unassembled WGS sequence"/>
</dbReference>
<comment type="subcellular location">
    <subcellularLocation>
        <location evidence="1">Golgi apparatus membrane</location>
        <topology evidence="1">Single-pass type II membrane protein</topology>
    </subcellularLocation>
</comment>
<evidence type="ECO:0000256" key="8">
    <source>
        <dbReference type="ARBA" id="ARBA00023034"/>
    </source>
</evidence>
<keyword evidence="5" id="KW-0812">Transmembrane</keyword>
<evidence type="ECO:0000256" key="6">
    <source>
        <dbReference type="ARBA" id="ARBA00022968"/>
    </source>
</evidence>
<keyword evidence="9" id="KW-0472">Membrane</keyword>
<dbReference type="PANTHER" id="PTHR11987">
    <property type="entry name" value="ALPHA-2,8-SIALYLTRANSFERASE"/>
    <property type="match status" value="1"/>
</dbReference>
<accession>A0AAD9EUB7</accession>
<evidence type="ECO:0000256" key="10">
    <source>
        <dbReference type="ARBA" id="ARBA00023180"/>
    </source>
</evidence>
<dbReference type="InterPro" id="IPR001675">
    <property type="entry name" value="Glyco_trans_29"/>
</dbReference>
<dbReference type="InterPro" id="IPR038578">
    <property type="entry name" value="GT29-like_sf"/>
</dbReference>
<evidence type="ECO:0000313" key="11">
    <source>
        <dbReference type="EMBL" id="KAK1877852.1"/>
    </source>
</evidence>
<keyword evidence="12" id="KW-1185">Reference proteome</keyword>
<dbReference type="GO" id="GO:0009311">
    <property type="term" value="P:oligosaccharide metabolic process"/>
    <property type="evidence" value="ECO:0007669"/>
    <property type="project" value="TreeGrafter"/>
</dbReference>
<sequence length="231" mass="26450">MVGKENLFKNRTWDTCAVVGNSGILSHSSCGEMIDSAQFVIRCNLPSLAKLHEKDVGIKTDIVTANPSIIRTQFGDLTRHHRQFVESLHIYGKSLLLLPAFSFGFNTGVSLRTVYATEDFGSPIRPVFFNPEYFRSLNLFWRSRGQTKAFLSTGFKMVNLALENCANVHLYGFWPFSIHPFELKALKNHYFDNIKGSWRHHAMPDEFDLWLRLHNQGVLRLHLGHCRPGKN</sequence>
<organism evidence="11 12">
    <name type="scientific">Dissostichus eleginoides</name>
    <name type="common">Patagonian toothfish</name>
    <name type="synonym">Dissostichus amissus</name>
    <dbReference type="NCBI Taxonomy" id="100907"/>
    <lineage>
        <taxon>Eukaryota</taxon>
        <taxon>Metazoa</taxon>
        <taxon>Chordata</taxon>
        <taxon>Craniata</taxon>
        <taxon>Vertebrata</taxon>
        <taxon>Euteleostomi</taxon>
        <taxon>Actinopterygii</taxon>
        <taxon>Neopterygii</taxon>
        <taxon>Teleostei</taxon>
        <taxon>Neoteleostei</taxon>
        <taxon>Acanthomorphata</taxon>
        <taxon>Eupercaria</taxon>
        <taxon>Perciformes</taxon>
        <taxon>Notothenioidei</taxon>
        <taxon>Nototheniidae</taxon>
        <taxon>Dissostichus</taxon>
    </lineage>
</organism>
<dbReference type="EMBL" id="JASDAP010000027">
    <property type="protein sequence ID" value="KAK1877852.1"/>
    <property type="molecule type" value="Genomic_DNA"/>
</dbReference>
<dbReference type="GO" id="GO:0006491">
    <property type="term" value="P:N-glycan processing"/>
    <property type="evidence" value="ECO:0007669"/>
    <property type="project" value="TreeGrafter"/>
</dbReference>
<evidence type="ECO:0000256" key="2">
    <source>
        <dbReference type="ARBA" id="ARBA00006003"/>
    </source>
</evidence>
<protein>
    <submittedName>
        <fullName evidence="11">Alpha-28-sialyltransferase 8F</fullName>
    </submittedName>
</protein>
<evidence type="ECO:0000313" key="12">
    <source>
        <dbReference type="Proteomes" id="UP001228049"/>
    </source>
</evidence>
<dbReference type="Gene3D" id="3.90.1480.20">
    <property type="entry name" value="Glycosyl transferase family 29"/>
    <property type="match status" value="1"/>
</dbReference>
<evidence type="ECO:0000256" key="3">
    <source>
        <dbReference type="ARBA" id="ARBA00022676"/>
    </source>
</evidence>
<comment type="similarity">
    <text evidence="2">Belongs to the glycosyltransferase 29 family.</text>
</comment>
<gene>
    <name evidence="11" type="ORF">KUDE01_003160</name>
</gene>
<evidence type="ECO:0000256" key="5">
    <source>
        <dbReference type="ARBA" id="ARBA00022692"/>
    </source>
</evidence>
<keyword evidence="6" id="KW-0735">Signal-anchor</keyword>
<proteinExistence type="inferred from homology"/>